<feature type="compositionally biased region" description="Acidic residues" evidence="1">
    <location>
        <begin position="186"/>
        <end position="203"/>
    </location>
</feature>
<dbReference type="AlphaFoldDB" id="A0A9K3H2P0"/>
<proteinExistence type="predicted"/>
<gene>
    <name evidence="2" type="ORF">HanXRQr2_Chr15g0700651</name>
</gene>
<protein>
    <recommendedName>
        <fullName evidence="4">DNA-binding pseudobarrel domain-containing protein</fullName>
    </recommendedName>
</protein>
<reference evidence="2" key="2">
    <citation type="submission" date="2020-06" db="EMBL/GenBank/DDBJ databases">
        <title>Helianthus annuus Genome sequencing and assembly Release 2.</title>
        <authorList>
            <person name="Gouzy J."/>
            <person name="Langlade N."/>
            <person name="Munos S."/>
        </authorList>
    </citation>
    <scope>NUCLEOTIDE SEQUENCE</scope>
    <source>
        <tissue evidence="2">Leaves</tissue>
    </source>
</reference>
<evidence type="ECO:0000313" key="2">
    <source>
        <dbReference type="EMBL" id="KAF5765175.1"/>
    </source>
</evidence>
<accession>A0A9K3H2P0</accession>
<feature type="region of interest" description="Disordered" evidence="1">
    <location>
        <begin position="176"/>
        <end position="241"/>
    </location>
</feature>
<feature type="compositionally biased region" description="Acidic residues" evidence="1">
    <location>
        <begin position="212"/>
        <end position="225"/>
    </location>
</feature>
<dbReference type="Proteomes" id="UP000215914">
    <property type="component" value="Unassembled WGS sequence"/>
</dbReference>
<dbReference type="Gramene" id="mRNA:HanXRQr2_Chr15g0700651">
    <property type="protein sequence ID" value="mRNA:HanXRQr2_Chr15g0700651"/>
    <property type="gene ID" value="HanXRQr2_Chr15g0700651"/>
</dbReference>
<organism evidence="2 3">
    <name type="scientific">Helianthus annuus</name>
    <name type="common">Common sunflower</name>
    <dbReference type="NCBI Taxonomy" id="4232"/>
    <lineage>
        <taxon>Eukaryota</taxon>
        <taxon>Viridiplantae</taxon>
        <taxon>Streptophyta</taxon>
        <taxon>Embryophyta</taxon>
        <taxon>Tracheophyta</taxon>
        <taxon>Spermatophyta</taxon>
        <taxon>Magnoliopsida</taxon>
        <taxon>eudicotyledons</taxon>
        <taxon>Gunneridae</taxon>
        <taxon>Pentapetalae</taxon>
        <taxon>asterids</taxon>
        <taxon>campanulids</taxon>
        <taxon>Asterales</taxon>
        <taxon>Asteraceae</taxon>
        <taxon>Asteroideae</taxon>
        <taxon>Heliantheae alliance</taxon>
        <taxon>Heliantheae</taxon>
        <taxon>Helianthus</taxon>
    </lineage>
</organism>
<evidence type="ECO:0000256" key="1">
    <source>
        <dbReference type="SAM" id="MobiDB-lite"/>
    </source>
</evidence>
<evidence type="ECO:0000313" key="3">
    <source>
        <dbReference type="Proteomes" id="UP000215914"/>
    </source>
</evidence>
<keyword evidence="3" id="KW-1185">Reference proteome</keyword>
<evidence type="ECO:0008006" key="4">
    <source>
        <dbReference type="Google" id="ProtNLM"/>
    </source>
</evidence>
<dbReference type="EMBL" id="MNCJ02000330">
    <property type="protein sequence ID" value="KAF5765175.1"/>
    <property type="molecule type" value="Genomic_DNA"/>
</dbReference>
<sequence>MKGWEKVVADLSLSEGTVLVFRKIEAYTFLLTSFMKVAPYPHCEQKFVMFTSISSFVDKKYIESFCHFVNDHIVERLLRGAMKVYVNAWNWFDVFIEKDSLSKCYFYGDGWKKVVGFLGLNEKCVVGIRYLFYYNFLLTVFDVNRCKVLVPKAAMENTAGGVDKYAGQPSNATSVVVELPDNQRDFDDESDSMDEDSDYDDSGDGSSGSDISMDDFFYDEDDEDSGGSSDDAKDDPDYHPV</sequence>
<reference evidence="2" key="1">
    <citation type="journal article" date="2017" name="Nature">
        <title>The sunflower genome provides insights into oil metabolism, flowering and Asterid evolution.</title>
        <authorList>
            <person name="Badouin H."/>
            <person name="Gouzy J."/>
            <person name="Grassa C.J."/>
            <person name="Murat F."/>
            <person name="Staton S.E."/>
            <person name="Cottret L."/>
            <person name="Lelandais-Briere C."/>
            <person name="Owens G.L."/>
            <person name="Carrere S."/>
            <person name="Mayjonade B."/>
            <person name="Legrand L."/>
            <person name="Gill N."/>
            <person name="Kane N.C."/>
            <person name="Bowers J.E."/>
            <person name="Hubner S."/>
            <person name="Bellec A."/>
            <person name="Berard A."/>
            <person name="Berges H."/>
            <person name="Blanchet N."/>
            <person name="Boniface M.C."/>
            <person name="Brunel D."/>
            <person name="Catrice O."/>
            <person name="Chaidir N."/>
            <person name="Claudel C."/>
            <person name="Donnadieu C."/>
            <person name="Faraut T."/>
            <person name="Fievet G."/>
            <person name="Helmstetter N."/>
            <person name="King M."/>
            <person name="Knapp S.J."/>
            <person name="Lai Z."/>
            <person name="Le Paslier M.C."/>
            <person name="Lippi Y."/>
            <person name="Lorenzon L."/>
            <person name="Mandel J.R."/>
            <person name="Marage G."/>
            <person name="Marchand G."/>
            <person name="Marquand E."/>
            <person name="Bret-Mestries E."/>
            <person name="Morien E."/>
            <person name="Nambeesan S."/>
            <person name="Nguyen T."/>
            <person name="Pegot-Espagnet P."/>
            <person name="Pouilly N."/>
            <person name="Raftis F."/>
            <person name="Sallet E."/>
            <person name="Schiex T."/>
            <person name="Thomas J."/>
            <person name="Vandecasteele C."/>
            <person name="Vares D."/>
            <person name="Vear F."/>
            <person name="Vautrin S."/>
            <person name="Crespi M."/>
            <person name="Mangin B."/>
            <person name="Burke J.M."/>
            <person name="Salse J."/>
            <person name="Munos S."/>
            <person name="Vincourt P."/>
            <person name="Rieseberg L.H."/>
            <person name="Langlade N.B."/>
        </authorList>
    </citation>
    <scope>NUCLEOTIDE SEQUENCE</scope>
    <source>
        <tissue evidence="2">Leaves</tissue>
    </source>
</reference>
<name>A0A9K3H2P0_HELAN</name>
<comment type="caution">
    <text evidence="2">The sequence shown here is derived from an EMBL/GenBank/DDBJ whole genome shotgun (WGS) entry which is preliminary data.</text>
</comment>